<gene>
    <name evidence="2" type="ORF">FGG12_29010</name>
</gene>
<comment type="caution">
    <text evidence="2">The sequence shown here is derived from an EMBL/GenBank/DDBJ whole genome shotgun (WGS) entry which is preliminary data.</text>
</comment>
<name>A0ABY3EE59_9BURK</name>
<evidence type="ECO:0000256" key="1">
    <source>
        <dbReference type="SAM" id="MobiDB-lite"/>
    </source>
</evidence>
<keyword evidence="3" id="KW-1185">Reference proteome</keyword>
<dbReference type="Proteomes" id="UP000318943">
    <property type="component" value="Unassembled WGS sequence"/>
</dbReference>
<proteinExistence type="predicted"/>
<evidence type="ECO:0000313" key="3">
    <source>
        <dbReference type="Proteomes" id="UP000318943"/>
    </source>
</evidence>
<protein>
    <submittedName>
        <fullName evidence="2">Uncharacterized protein</fullName>
    </submittedName>
</protein>
<feature type="region of interest" description="Disordered" evidence="1">
    <location>
        <begin position="63"/>
        <end position="85"/>
    </location>
</feature>
<dbReference type="RefSeq" id="WP_144203634.1">
    <property type="nucleotide sequence ID" value="NZ_VCIZ01000035.1"/>
</dbReference>
<evidence type="ECO:0000313" key="2">
    <source>
        <dbReference type="EMBL" id="TSP09186.1"/>
    </source>
</evidence>
<accession>A0ABY3EE59</accession>
<dbReference type="EMBL" id="VCIZ01000035">
    <property type="protein sequence ID" value="TSP09186.1"/>
    <property type="molecule type" value="Genomic_DNA"/>
</dbReference>
<reference evidence="2 3" key="1">
    <citation type="submission" date="2019-05" db="EMBL/GenBank/DDBJ databases">
        <title>Whole genome sequence analysis of Cupriavidus campinensis S14E4C strain.</title>
        <authorList>
            <person name="Abbaszade G."/>
            <person name="Szabo A."/>
            <person name="Toumi M."/>
            <person name="Toth E."/>
        </authorList>
    </citation>
    <scope>NUCLEOTIDE SEQUENCE [LARGE SCALE GENOMIC DNA]</scope>
    <source>
        <strain evidence="2 3">S14E4C</strain>
    </source>
</reference>
<organism evidence="2 3">
    <name type="scientific">Cupriavidus campinensis</name>
    <dbReference type="NCBI Taxonomy" id="151783"/>
    <lineage>
        <taxon>Bacteria</taxon>
        <taxon>Pseudomonadati</taxon>
        <taxon>Pseudomonadota</taxon>
        <taxon>Betaproteobacteria</taxon>
        <taxon>Burkholderiales</taxon>
        <taxon>Burkholderiaceae</taxon>
        <taxon>Cupriavidus</taxon>
    </lineage>
</organism>
<sequence length="316" mass="35323">MSSLGMNIHGDVRSASEFKQIVDDGGRPYGPYRCPFCEVRYEERCIVTDCVRAPHFKLPKNTSHRGSCNGEAGEVVPSGKTEPSIEPKRTVVGVIELPEALVNRRKATKVRGPADDGSGTPPDDAEVARRRRIVASDRTISSRYTTSQLQAIISAYKKLKSHAYEVAIAAGLTKGTKQYNESFGKTLDARPLDLYGQKLTYGNAFQGSKLIPNRKERVYSGSGLVRANGDYFIVEDEDSWPKSKTEHVHFSLKIARLLVPDAPTSHQRALEELERHAAAGRSMRWHAYGLAVLRDERFELLIDSFDHICWTGIYKR</sequence>
<feature type="region of interest" description="Disordered" evidence="1">
    <location>
        <begin position="106"/>
        <end position="129"/>
    </location>
</feature>